<dbReference type="GO" id="GO:0005484">
    <property type="term" value="F:SNAP receptor activity"/>
    <property type="evidence" value="ECO:0007669"/>
    <property type="project" value="InterPro"/>
</dbReference>
<keyword evidence="6" id="KW-0175">Coiled coil</keyword>
<feature type="compositionally biased region" description="Polar residues" evidence="8">
    <location>
        <begin position="156"/>
        <end position="176"/>
    </location>
</feature>
<dbReference type="AlphaFoldDB" id="A0A9Q1HDI6"/>
<dbReference type="InterPro" id="IPR000727">
    <property type="entry name" value="T_SNARE_dom"/>
</dbReference>
<evidence type="ECO:0000259" key="11">
    <source>
        <dbReference type="PROSITE" id="PS50192"/>
    </source>
</evidence>
<name>A0A9Q1HDI6_HOLLE</name>
<proteinExistence type="inferred from homology"/>
<feature type="signal peptide" evidence="10">
    <location>
        <begin position="1"/>
        <end position="20"/>
    </location>
</feature>
<feature type="region of interest" description="Disordered" evidence="8">
    <location>
        <begin position="146"/>
        <end position="176"/>
    </location>
</feature>
<keyword evidence="10" id="KW-0732">Signal</keyword>
<comment type="similarity">
    <text evidence="2">Belongs to the syntaxin family.</text>
</comment>
<evidence type="ECO:0000313" key="13">
    <source>
        <dbReference type="Proteomes" id="UP001152320"/>
    </source>
</evidence>
<dbReference type="EMBL" id="JAIZAY010000003">
    <property type="protein sequence ID" value="KAJ8045477.1"/>
    <property type="molecule type" value="Genomic_DNA"/>
</dbReference>
<evidence type="ECO:0000256" key="5">
    <source>
        <dbReference type="ARBA" id="ARBA00022989"/>
    </source>
</evidence>
<keyword evidence="5 9" id="KW-1133">Transmembrane helix</keyword>
<evidence type="ECO:0000256" key="10">
    <source>
        <dbReference type="SAM" id="SignalP"/>
    </source>
</evidence>
<dbReference type="GO" id="GO:0031201">
    <property type="term" value="C:SNARE complex"/>
    <property type="evidence" value="ECO:0007669"/>
    <property type="project" value="TreeGrafter"/>
</dbReference>
<evidence type="ECO:0000256" key="1">
    <source>
        <dbReference type="ARBA" id="ARBA00004211"/>
    </source>
</evidence>
<feature type="compositionally biased region" description="Basic and acidic residues" evidence="8">
    <location>
        <begin position="146"/>
        <end position="155"/>
    </location>
</feature>
<dbReference type="PROSITE" id="PS00914">
    <property type="entry name" value="SYNTAXIN"/>
    <property type="match status" value="1"/>
</dbReference>
<dbReference type="InterPro" id="IPR010989">
    <property type="entry name" value="SNARE"/>
</dbReference>
<comment type="subcellular location">
    <subcellularLocation>
        <location evidence="1">Membrane</location>
        <topology evidence="1">Single-pass type IV membrane protein</topology>
    </subcellularLocation>
</comment>
<feature type="transmembrane region" description="Helical" evidence="9">
    <location>
        <begin position="278"/>
        <end position="298"/>
    </location>
</feature>
<dbReference type="PROSITE" id="PS50192">
    <property type="entry name" value="T_SNARE"/>
    <property type="match status" value="1"/>
</dbReference>
<organism evidence="12 13">
    <name type="scientific">Holothuria leucospilota</name>
    <name type="common">Black long sea cucumber</name>
    <name type="synonym">Mertensiothuria leucospilota</name>
    <dbReference type="NCBI Taxonomy" id="206669"/>
    <lineage>
        <taxon>Eukaryota</taxon>
        <taxon>Metazoa</taxon>
        <taxon>Echinodermata</taxon>
        <taxon>Eleutherozoa</taxon>
        <taxon>Echinozoa</taxon>
        <taxon>Holothuroidea</taxon>
        <taxon>Aspidochirotacea</taxon>
        <taxon>Aspidochirotida</taxon>
        <taxon>Holothuriidae</taxon>
        <taxon>Holothuria</taxon>
    </lineage>
</organism>
<feature type="domain" description="T-SNARE coiled-coil homology" evidence="11">
    <location>
        <begin position="207"/>
        <end position="269"/>
    </location>
</feature>
<dbReference type="CDD" id="cd15844">
    <property type="entry name" value="SNARE_syntaxin5"/>
    <property type="match status" value="1"/>
</dbReference>
<feature type="chain" id="PRO_5040383555" evidence="10">
    <location>
        <begin position="21"/>
        <end position="299"/>
    </location>
</feature>
<evidence type="ECO:0000256" key="4">
    <source>
        <dbReference type="ARBA" id="ARBA00022692"/>
    </source>
</evidence>
<comment type="caution">
    <text evidence="12">The sequence shown here is derived from an EMBL/GenBank/DDBJ whole genome shotgun (WGS) entry which is preliminary data.</text>
</comment>
<keyword evidence="4 9" id="KW-0812">Transmembrane</keyword>
<dbReference type="Proteomes" id="UP001152320">
    <property type="component" value="Chromosome 3"/>
</dbReference>
<dbReference type="SUPFAM" id="SSF47661">
    <property type="entry name" value="t-snare proteins"/>
    <property type="match status" value="1"/>
</dbReference>
<dbReference type="PANTHER" id="PTHR19957:SF3">
    <property type="entry name" value="SYNTAXIN-5"/>
    <property type="match status" value="1"/>
</dbReference>
<dbReference type="InterPro" id="IPR045242">
    <property type="entry name" value="Syntaxin"/>
</dbReference>
<sequence>MILLFTSLWKRVSWITVCQGNGVISNKRHNVRQQQHTEFMQIAKRIGQDLSNTFAKLEKLTLLAKRKSLFDDKSVEIQELTYIIKQDINSLNKQIAQLQDFVKQRSSKNGHMQTHSNTVVLSLQSKLANMSNDFKNVLEVRTQNLKEQKDRREHFSQGTVTSSLPPSSATPNGGSFLSQDAVVDMSALDGPRHRNHVQEMQMVQQDDSYIKEREETMHSIESTIVELSGIFQQLAHMVKEQEEQVQRIDHNVEDTVMNVEAAHGEILKYFQSVTSNRWLMIKVFIVLIVFFIIFIVFLA</sequence>
<dbReference type="GO" id="GO:0006906">
    <property type="term" value="P:vesicle fusion"/>
    <property type="evidence" value="ECO:0007669"/>
    <property type="project" value="TreeGrafter"/>
</dbReference>
<dbReference type="InterPro" id="IPR006012">
    <property type="entry name" value="Syntaxin/epimorphin_CS"/>
</dbReference>
<dbReference type="GO" id="GO:0006888">
    <property type="term" value="P:endoplasmic reticulum to Golgi vesicle-mediated transport"/>
    <property type="evidence" value="ECO:0007669"/>
    <property type="project" value="TreeGrafter"/>
</dbReference>
<keyword evidence="13" id="KW-1185">Reference proteome</keyword>
<dbReference type="GO" id="GO:0000149">
    <property type="term" value="F:SNARE binding"/>
    <property type="evidence" value="ECO:0007669"/>
    <property type="project" value="TreeGrafter"/>
</dbReference>
<evidence type="ECO:0000256" key="3">
    <source>
        <dbReference type="ARBA" id="ARBA00022448"/>
    </source>
</evidence>
<evidence type="ECO:0000256" key="8">
    <source>
        <dbReference type="SAM" id="MobiDB-lite"/>
    </source>
</evidence>
<accession>A0A9Q1HDI6</accession>
<dbReference type="GO" id="GO:0048278">
    <property type="term" value="P:vesicle docking"/>
    <property type="evidence" value="ECO:0007669"/>
    <property type="project" value="TreeGrafter"/>
</dbReference>
<dbReference type="GO" id="GO:0000139">
    <property type="term" value="C:Golgi membrane"/>
    <property type="evidence" value="ECO:0007669"/>
    <property type="project" value="TreeGrafter"/>
</dbReference>
<evidence type="ECO:0000256" key="7">
    <source>
        <dbReference type="ARBA" id="ARBA00023136"/>
    </source>
</evidence>
<dbReference type="Gene3D" id="1.20.58.70">
    <property type="match status" value="1"/>
</dbReference>
<dbReference type="GO" id="GO:0006886">
    <property type="term" value="P:intracellular protein transport"/>
    <property type="evidence" value="ECO:0007669"/>
    <property type="project" value="InterPro"/>
</dbReference>
<dbReference type="Pfam" id="PF05739">
    <property type="entry name" value="SNARE"/>
    <property type="match status" value="1"/>
</dbReference>
<keyword evidence="3" id="KW-0813">Transport</keyword>
<evidence type="ECO:0000256" key="6">
    <source>
        <dbReference type="ARBA" id="ARBA00023054"/>
    </source>
</evidence>
<evidence type="ECO:0000256" key="2">
    <source>
        <dbReference type="ARBA" id="ARBA00009063"/>
    </source>
</evidence>
<keyword evidence="7 9" id="KW-0472">Membrane</keyword>
<evidence type="ECO:0000256" key="9">
    <source>
        <dbReference type="SAM" id="Phobius"/>
    </source>
</evidence>
<evidence type="ECO:0000313" key="12">
    <source>
        <dbReference type="EMBL" id="KAJ8045477.1"/>
    </source>
</evidence>
<dbReference type="PANTHER" id="PTHR19957">
    <property type="entry name" value="SYNTAXIN"/>
    <property type="match status" value="1"/>
</dbReference>
<gene>
    <name evidence="12" type="ORF">HOLleu_08495</name>
</gene>
<dbReference type="SMART" id="SM00397">
    <property type="entry name" value="t_SNARE"/>
    <property type="match status" value="1"/>
</dbReference>
<protein>
    <submittedName>
        <fullName evidence="12">Syntaxin-5</fullName>
    </submittedName>
</protein>
<reference evidence="12" key="1">
    <citation type="submission" date="2021-10" db="EMBL/GenBank/DDBJ databases">
        <title>Tropical sea cucumber genome reveals ecological adaptation and Cuvierian tubules defense mechanism.</title>
        <authorList>
            <person name="Chen T."/>
        </authorList>
    </citation>
    <scope>NUCLEOTIDE SEQUENCE</scope>
    <source>
        <strain evidence="12">Nanhai2018</strain>
        <tissue evidence="12">Muscle</tissue>
    </source>
</reference>
<dbReference type="OrthoDB" id="421009at2759"/>